<dbReference type="PANTHER" id="PTHR23524:SF1">
    <property type="entry name" value="MRH DOMAIN-CONTAINING PROTEIN-RELATED"/>
    <property type="match status" value="1"/>
</dbReference>
<dbReference type="Proteomes" id="UP000697297">
    <property type="component" value="Unassembled WGS sequence"/>
</dbReference>
<dbReference type="AlphaFoldDB" id="A0AAN6DAN8"/>
<gene>
    <name evidence="4" type="ORF">KL933_000222</name>
    <name evidence="5" type="ORF">KL946_000219</name>
</gene>
<dbReference type="GO" id="GO:0022857">
    <property type="term" value="F:transmembrane transporter activity"/>
    <property type="evidence" value="ECO:0007669"/>
    <property type="project" value="InterPro"/>
</dbReference>
<feature type="transmembrane region" description="Helical" evidence="2">
    <location>
        <begin position="368"/>
        <end position="392"/>
    </location>
</feature>
<keyword evidence="6" id="KW-1185">Reference proteome</keyword>
<dbReference type="Proteomes" id="UP000738402">
    <property type="component" value="Unassembled WGS sequence"/>
</dbReference>
<comment type="caution">
    <text evidence="4">The sequence shown here is derived from an EMBL/GenBank/DDBJ whole genome shotgun (WGS) entry which is preliminary data.</text>
</comment>
<feature type="transmembrane region" description="Helical" evidence="2">
    <location>
        <begin position="237"/>
        <end position="257"/>
    </location>
</feature>
<dbReference type="InterPro" id="IPR020846">
    <property type="entry name" value="MFS_dom"/>
</dbReference>
<feature type="transmembrane region" description="Helical" evidence="2">
    <location>
        <begin position="467"/>
        <end position="490"/>
    </location>
</feature>
<proteinExistence type="predicted"/>
<dbReference type="GO" id="GO:0016020">
    <property type="term" value="C:membrane"/>
    <property type="evidence" value="ECO:0007669"/>
    <property type="project" value="UniProtKB-SubCell"/>
</dbReference>
<feature type="transmembrane region" description="Helical" evidence="2">
    <location>
        <begin position="428"/>
        <end position="446"/>
    </location>
</feature>
<feature type="transmembrane region" description="Helical" evidence="2">
    <location>
        <begin position="87"/>
        <end position="106"/>
    </location>
</feature>
<evidence type="ECO:0000256" key="1">
    <source>
        <dbReference type="ARBA" id="ARBA00004141"/>
    </source>
</evidence>
<feature type="transmembrane region" description="Helical" evidence="2">
    <location>
        <begin position="16"/>
        <end position="37"/>
    </location>
</feature>
<name>A0AAN6DAN8_9ASCO</name>
<feature type="transmembrane region" description="Helical" evidence="2">
    <location>
        <begin position="200"/>
        <end position="225"/>
    </location>
</feature>
<evidence type="ECO:0000313" key="7">
    <source>
        <dbReference type="Proteomes" id="UP000738402"/>
    </source>
</evidence>
<protein>
    <recommendedName>
        <fullName evidence="3">Major facilitator superfamily (MFS) profile domain-containing protein</fullName>
    </recommendedName>
</protein>
<dbReference type="EMBL" id="JAHLUN010000001">
    <property type="protein sequence ID" value="KAG7768936.1"/>
    <property type="molecule type" value="Genomic_DNA"/>
</dbReference>
<feature type="transmembrane region" description="Helical" evidence="2">
    <location>
        <begin position="118"/>
        <end position="138"/>
    </location>
</feature>
<sequence length="550" mass="60682">MADLQLSTRRSHEYTLMNFICFLLASFSAVALAVFVSTTQTFFITDVLQIGENVGSYVGTLGLFDEILSMCLVPLMGVLADRFGSRVIVSSGFFVSGLSLFGFGYFVRTNVVPQMLFWRLVFAAGLTASLGILTVMVIEMNHSGFDLKAYTSGFSNPLSLSDREQQESDAIGSCDVARDHENYLERVDNLNKSRKDGTKVSYMGIMSGFGAVFAVTLLLRLPVFYGKTRPAGSAMRYSYYTVGAGAIAVAVIMWFYSFKSESDIFFKDDLFESYTQDNRIRDDLDSDSDEEHFSSFMVRESYWTSLKTGFQLSMEDPGIVIAYLSGFISRCITIVITLYIPFYVNAYYREIGNCTKTSNNKVDCPESYILSSILTGVANLFGLLLAPISGILVDRLNNYTALISIAALFSTTGFLTFCLISTPDKSLMIYIAASLMGSAQIMFIIISMTMISNITSEDKYRQREGSISGVFAFVGGVGIIFTSFVGGKLADWSPKLPFLLVVVTSVVGLLAVMILNGHSLKSLCDFSEPSQRIEERQDAPNLLDYTSSQT</sequence>
<evidence type="ECO:0000313" key="4">
    <source>
        <dbReference type="EMBL" id="KAG7730427.1"/>
    </source>
</evidence>
<dbReference type="InterPro" id="IPR011701">
    <property type="entry name" value="MFS"/>
</dbReference>
<dbReference type="Pfam" id="PF07690">
    <property type="entry name" value="MFS_1"/>
    <property type="match status" value="1"/>
</dbReference>
<keyword evidence="2" id="KW-1133">Transmembrane helix</keyword>
<accession>A0AAN6DAN8</accession>
<evidence type="ECO:0000259" key="3">
    <source>
        <dbReference type="PROSITE" id="PS50850"/>
    </source>
</evidence>
<keyword evidence="2" id="KW-0812">Transmembrane</keyword>
<comment type="subcellular location">
    <subcellularLocation>
        <location evidence="1">Membrane</location>
        <topology evidence="1">Multi-pass membrane protein</topology>
    </subcellularLocation>
</comment>
<dbReference type="Gene3D" id="1.20.1250.20">
    <property type="entry name" value="MFS general substrate transporter like domains"/>
    <property type="match status" value="2"/>
</dbReference>
<evidence type="ECO:0000313" key="6">
    <source>
        <dbReference type="Proteomes" id="UP000697297"/>
    </source>
</evidence>
<dbReference type="PANTHER" id="PTHR23524">
    <property type="entry name" value="TRANSPORTER, PUTATIVE (AFU_ORTHOLOGUE AFUA_8G04850)-RELATED"/>
    <property type="match status" value="1"/>
</dbReference>
<organism evidence="4 7">
    <name type="scientific">Ogataea haglerorum</name>
    <dbReference type="NCBI Taxonomy" id="1937702"/>
    <lineage>
        <taxon>Eukaryota</taxon>
        <taxon>Fungi</taxon>
        <taxon>Dikarya</taxon>
        <taxon>Ascomycota</taxon>
        <taxon>Saccharomycotina</taxon>
        <taxon>Pichiomycetes</taxon>
        <taxon>Pichiales</taxon>
        <taxon>Pichiaceae</taxon>
        <taxon>Ogataea</taxon>
    </lineage>
</organism>
<dbReference type="InterPro" id="IPR036259">
    <property type="entry name" value="MFS_trans_sf"/>
</dbReference>
<feature type="transmembrane region" description="Helical" evidence="2">
    <location>
        <begin position="57"/>
        <end position="80"/>
    </location>
</feature>
<keyword evidence="2" id="KW-0472">Membrane</keyword>
<feature type="transmembrane region" description="Helical" evidence="2">
    <location>
        <begin position="320"/>
        <end position="340"/>
    </location>
</feature>
<dbReference type="PROSITE" id="PS50850">
    <property type="entry name" value="MFS"/>
    <property type="match status" value="1"/>
</dbReference>
<feature type="transmembrane region" description="Helical" evidence="2">
    <location>
        <begin position="496"/>
        <end position="515"/>
    </location>
</feature>
<evidence type="ECO:0000256" key="2">
    <source>
        <dbReference type="SAM" id="Phobius"/>
    </source>
</evidence>
<dbReference type="EMBL" id="JAHLUH010000001">
    <property type="protein sequence ID" value="KAG7730427.1"/>
    <property type="molecule type" value="Genomic_DNA"/>
</dbReference>
<feature type="domain" description="Major facilitator superfamily (MFS) profile" evidence="3">
    <location>
        <begin position="318"/>
        <end position="550"/>
    </location>
</feature>
<evidence type="ECO:0000313" key="5">
    <source>
        <dbReference type="EMBL" id="KAG7768936.1"/>
    </source>
</evidence>
<feature type="transmembrane region" description="Helical" evidence="2">
    <location>
        <begin position="399"/>
        <end position="422"/>
    </location>
</feature>
<dbReference type="SUPFAM" id="SSF103473">
    <property type="entry name" value="MFS general substrate transporter"/>
    <property type="match status" value="2"/>
</dbReference>
<reference evidence="4 6" key="1">
    <citation type="journal article" date="2021" name="G3 (Bethesda)">
        <title>Genomic diversity, chromosomal rearrangements, and interspecies hybridization in the ogataea polymorpha species complex.</title>
        <authorList>
            <person name="Hanson S.J."/>
            <person name="Cinneide E.O."/>
            <person name="Salzberg L.I."/>
            <person name="Wolfe K.H."/>
            <person name="McGowan J."/>
            <person name="Fitzpatrick D.A."/>
            <person name="Matlin K."/>
        </authorList>
    </citation>
    <scope>NUCLEOTIDE SEQUENCE</scope>
    <source>
        <strain evidence="5">81-436-3</strain>
        <strain evidence="4">83-405-1</strain>
    </source>
</reference>